<dbReference type="InterPro" id="IPR053243">
    <property type="entry name" value="SJ_maturation_regulator"/>
</dbReference>
<dbReference type="PANTHER" id="PTHR47653:SF1">
    <property type="entry name" value="DELETED IN MALIGNANT BRAIN TUMORS 1 PROTEIN"/>
    <property type="match status" value="1"/>
</dbReference>
<sequence length="133" mass="15175">NVCRYMIDIDIISHSEFFASVKGQMMLNDISSNRYEGQVPPGSDNSPKTYAVAVRGLQNIVAILNMFRNPSLGYEFVAGITSILLGTSVNVTLNYWDYTDQSFIQKRIFDFDDWNNFAIAEYFPYLTGDKIYP</sequence>
<keyword evidence="1" id="KW-0732">Signal</keyword>
<evidence type="ECO:0000313" key="4">
    <source>
        <dbReference type="EMBL" id="CEK57067.1"/>
    </source>
</evidence>
<protein>
    <submittedName>
        <fullName evidence="4">Uncharacterized protein</fullName>
    </submittedName>
</protein>
<dbReference type="GO" id="GO:0045217">
    <property type="term" value="P:cell-cell junction maintenance"/>
    <property type="evidence" value="ECO:0007669"/>
    <property type="project" value="TreeGrafter"/>
</dbReference>
<dbReference type="AlphaFoldDB" id="A0A0B6YLL8"/>
<name>A0A0B6YLL8_9EUPU</name>
<accession>A0A0B6YLL8</accession>
<keyword evidence="3" id="KW-0325">Glycoprotein</keyword>
<evidence type="ECO:0000256" key="3">
    <source>
        <dbReference type="ARBA" id="ARBA00023180"/>
    </source>
</evidence>
<dbReference type="PANTHER" id="PTHR47653">
    <property type="entry name" value="PROTEIN BARK BEETLE"/>
    <property type="match status" value="1"/>
</dbReference>
<gene>
    <name evidence="4" type="primary">ORF29204</name>
</gene>
<proteinExistence type="predicted"/>
<evidence type="ECO:0000256" key="1">
    <source>
        <dbReference type="ARBA" id="ARBA00022729"/>
    </source>
</evidence>
<feature type="non-terminal residue" evidence="4">
    <location>
        <position position="133"/>
    </location>
</feature>
<organism evidence="4">
    <name type="scientific">Arion vulgaris</name>
    <dbReference type="NCBI Taxonomy" id="1028688"/>
    <lineage>
        <taxon>Eukaryota</taxon>
        <taxon>Metazoa</taxon>
        <taxon>Spiralia</taxon>
        <taxon>Lophotrochozoa</taxon>
        <taxon>Mollusca</taxon>
        <taxon>Gastropoda</taxon>
        <taxon>Heterobranchia</taxon>
        <taxon>Euthyneura</taxon>
        <taxon>Panpulmonata</taxon>
        <taxon>Eupulmonata</taxon>
        <taxon>Stylommatophora</taxon>
        <taxon>Helicina</taxon>
        <taxon>Arionoidea</taxon>
        <taxon>Arionidae</taxon>
        <taxon>Arion</taxon>
    </lineage>
</organism>
<keyword evidence="2" id="KW-0677">Repeat</keyword>
<reference evidence="4" key="1">
    <citation type="submission" date="2014-12" db="EMBL/GenBank/DDBJ databases">
        <title>Insight into the proteome of Arion vulgaris.</title>
        <authorList>
            <person name="Aradska J."/>
            <person name="Bulat T."/>
            <person name="Smidak R."/>
            <person name="Sarate P."/>
            <person name="Gangsoo J."/>
            <person name="Sialana F."/>
            <person name="Bilban M."/>
            <person name="Lubec G."/>
        </authorList>
    </citation>
    <scope>NUCLEOTIDE SEQUENCE</scope>
    <source>
        <tissue evidence="4">Skin</tissue>
    </source>
</reference>
<dbReference type="EMBL" id="HACG01010202">
    <property type="protein sequence ID" value="CEK57067.1"/>
    <property type="molecule type" value="Transcribed_RNA"/>
</dbReference>
<feature type="non-terminal residue" evidence="4">
    <location>
        <position position="1"/>
    </location>
</feature>
<evidence type="ECO:0000256" key="2">
    <source>
        <dbReference type="ARBA" id="ARBA00022737"/>
    </source>
</evidence>
<dbReference type="GO" id="GO:0016020">
    <property type="term" value="C:membrane"/>
    <property type="evidence" value="ECO:0007669"/>
    <property type="project" value="TreeGrafter"/>
</dbReference>